<accession>A0A7N2LDV6</accession>
<dbReference type="EMBL" id="LRBV02000004">
    <property type="status" value="NOT_ANNOTATED_CDS"/>
    <property type="molecule type" value="Genomic_DNA"/>
</dbReference>
<name>A0A7N2LDV6_QUELO</name>
<proteinExistence type="inferred from homology"/>
<feature type="active site" description="Charge relay system" evidence="10">
    <location>
        <position position="767"/>
    </location>
</feature>
<dbReference type="PROSITE" id="PS51892">
    <property type="entry name" value="SUBTILASE"/>
    <property type="match status" value="2"/>
</dbReference>
<dbReference type="Gramene" id="QL04p018792:mrna">
    <property type="protein sequence ID" value="QL04p018792:mrna"/>
    <property type="gene ID" value="QL04p018792"/>
</dbReference>
<dbReference type="GO" id="GO:0005576">
    <property type="term" value="C:extracellular region"/>
    <property type="evidence" value="ECO:0007669"/>
    <property type="project" value="UniProtKB-SubCell"/>
</dbReference>
<evidence type="ECO:0000313" key="15">
    <source>
        <dbReference type="EnsemblPlants" id="QL04p018792:mrna"/>
    </source>
</evidence>
<dbReference type="Gene3D" id="3.30.70.80">
    <property type="entry name" value="Peptidase S8 propeptide/proteinase inhibitor I9"/>
    <property type="match status" value="1"/>
</dbReference>
<dbReference type="EnsemblPlants" id="QL04p018792:mrna">
    <property type="protein sequence ID" value="QL04p018792:mrna"/>
    <property type="gene ID" value="QL04p018792"/>
</dbReference>
<dbReference type="GO" id="GO:0009609">
    <property type="term" value="P:response to symbiotic bacterium"/>
    <property type="evidence" value="ECO:0007669"/>
    <property type="project" value="UniProtKB-ARBA"/>
</dbReference>
<dbReference type="Gene3D" id="3.50.30.30">
    <property type="match status" value="1"/>
</dbReference>
<feature type="chain" id="PRO_5029497117" evidence="11">
    <location>
        <begin position="28"/>
        <end position="1192"/>
    </location>
</feature>
<feature type="domain" description="Peptidase S8/S53" evidence="12">
    <location>
        <begin position="747"/>
        <end position="1039"/>
    </location>
</feature>
<evidence type="ECO:0000256" key="5">
    <source>
        <dbReference type="ARBA" id="ARBA00022729"/>
    </source>
</evidence>
<keyword evidence="3" id="KW-0964">Secreted</keyword>
<evidence type="ECO:0000256" key="10">
    <source>
        <dbReference type="PROSITE-ProRule" id="PRU01240"/>
    </source>
</evidence>
<dbReference type="InterPro" id="IPR041469">
    <property type="entry name" value="Subtilisin-like_FN3"/>
</dbReference>
<feature type="domain" description="Inhibitor I9" evidence="13">
    <location>
        <begin position="36"/>
        <end position="114"/>
    </location>
</feature>
<dbReference type="InterPro" id="IPR023828">
    <property type="entry name" value="Peptidase_S8_Ser-AS"/>
</dbReference>
<keyword evidence="5 11" id="KW-0732">Signal</keyword>
<dbReference type="PROSITE" id="PS00138">
    <property type="entry name" value="SUBTILASE_SER"/>
    <property type="match status" value="2"/>
</dbReference>
<evidence type="ECO:0000259" key="13">
    <source>
        <dbReference type="Pfam" id="PF05922"/>
    </source>
</evidence>
<evidence type="ECO:0000259" key="12">
    <source>
        <dbReference type="Pfam" id="PF00082"/>
    </source>
</evidence>
<dbReference type="InterPro" id="IPR010259">
    <property type="entry name" value="S8pro/Inhibitor_I9"/>
</dbReference>
<dbReference type="FunFam" id="3.30.70.80:FF:000003">
    <property type="entry name" value="Subtilisin-like protease SBT1.9"/>
    <property type="match status" value="1"/>
</dbReference>
<comment type="subcellular location">
    <subcellularLocation>
        <location evidence="1">Secreted</location>
    </subcellularLocation>
</comment>
<dbReference type="Gene3D" id="2.60.40.2310">
    <property type="match status" value="1"/>
</dbReference>
<evidence type="ECO:0000256" key="8">
    <source>
        <dbReference type="ARBA" id="ARBA00023180"/>
    </source>
</evidence>
<feature type="domain" description="Subtilisin-like protease fibronectin type-III" evidence="14">
    <location>
        <begin position="655"/>
        <end position="730"/>
    </location>
</feature>
<dbReference type="CDD" id="cd04852">
    <property type="entry name" value="Peptidases_S8_3"/>
    <property type="match status" value="1"/>
</dbReference>
<dbReference type="InParanoid" id="A0A7N2LDV6"/>
<feature type="active site" description="Charge relay system" evidence="10">
    <location>
        <position position="993"/>
    </location>
</feature>
<feature type="active site" description="Charge relay system" evidence="9 10">
    <location>
        <position position="542"/>
    </location>
</feature>
<dbReference type="Pfam" id="PF17766">
    <property type="entry name" value="fn3_6"/>
    <property type="match status" value="2"/>
</dbReference>
<keyword evidence="8" id="KW-0325">Glycoprotein</keyword>
<dbReference type="AlphaFoldDB" id="A0A7N2LDV6"/>
<keyword evidence="6 10" id="KW-0378">Hydrolase</keyword>
<dbReference type="OMA" id="YYLASDY"/>
<protein>
    <submittedName>
        <fullName evidence="15">Uncharacterized protein</fullName>
    </submittedName>
</protein>
<organism evidence="15 16">
    <name type="scientific">Quercus lobata</name>
    <name type="common">Valley oak</name>
    <dbReference type="NCBI Taxonomy" id="97700"/>
    <lineage>
        <taxon>Eukaryota</taxon>
        <taxon>Viridiplantae</taxon>
        <taxon>Streptophyta</taxon>
        <taxon>Embryophyta</taxon>
        <taxon>Tracheophyta</taxon>
        <taxon>Spermatophyta</taxon>
        <taxon>Magnoliopsida</taxon>
        <taxon>eudicotyledons</taxon>
        <taxon>Gunneridae</taxon>
        <taxon>Pentapetalae</taxon>
        <taxon>rosids</taxon>
        <taxon>fabids</taxon>
        <taxon>Fagales</taxon>
        <taxon>Fagaceae</taxon>
        <taxon>Quercus</taxon>
    </lineage>
</organism>
<evidence type="ECO:0000313" key="16">
    <source>
        <dbReference type="Proteomes" id="UP000594261"/>
    </source>
</evidence>
<keyword evidence="7 10" id="KW-0720">Serine protease</keyword>
<dbReference type="InterPro" id="IPR045051">
    <property type="entry name" value="SBT"/>
</dbReference>
<dbReference type="InterPro" id="IPR034197">
    <property type="entry name" value="Peptidases_S8_3"/>
</dbReference>
<dbReference type="Proteomes" id="UP000594261">
    <property type="component" value="Chromosome 4"/>
</dbReference>
<comment type="similarity">
    <text evidence="2 10">Belongs to the peptidase S8 family.</text>
</comment>
<feature type="domain" description="Subtilisin-like protease fibronectin type-III" evidence="14">
    <location>
        <begin position="1082"/>
        <end position="1141"/>
    </location>
</feature>
<dbReference type="CDD" id="cd02120">
    <property type="entry name" value="PA_subtilisin_like"/>
    <property type="match status" value="1"/>
</dbReference>
<dbReference type="Pfam" id="PF05922">
    <property type="entry name" value="Inhibitor_I9"/>
    <property type="match status" value="1"/>
</dbReference>
<evidence type="ECO:0000259" key="14">
    <source>
        <dbReference type="Pfam" id="PF17766"/>
    </source>
</evidence>
<dbReference type="PRINTS" id="PR00723">
    <property type="entry name" value="SUBTILISIN"/>
</dbReference>
<dbReference type="InterPro" id="IPR015500">
    <property type="entry name" value="Peptidase_S8_subtilisin-rel"/>
</dbReference>
<keyword evidence="16" id="KW-1185">Reference proteome</keyword>
<dbReference type="Pfam" id="PF00082">
    <property type="entry name" value="Peptidase_S8"/>
    <property type="match status" value="2"/>
</dbReference>
<evidence type="ECO:0000256" key="9">
    <source>
        <dbReference type="PIRSR" id="PIRSR615500-1"/>
    </source>
</evidence>
<feature type="signal peptide" evidence="11">
    <location>
        <begin position="1"/>
        <end position="27"/>
    </location>
</feature>
<dbReference type="InterPro" id="IPR037045">
    <property type="entry name" value="S8pro/Inhibitor_I9_sf"/>
</dbReference>
<evidence type="ECO:0000256" key="4">
    <source>
        <dbReference type="ARBA" id="ARBA00022670"/>
    </source>
</evidence>
<dbReference type="Gene3D" id="3.40.50.200">
    <property type="entry name" value="Peptidase S8/S53 domain"/>
    <property type="match status" value="2"/>
</dbReference>
<dbReference type="InterPro" id="IPR036852">
    <property type="entry name" value="Peptidase_S8/S53_dom_sf"/>
</dbReference>
<sequence length="1192" mass="129512">MKMSFSHLISQCGLLWLLLFLLPLVNAVSKSENYQTYIIHMDHTHKPESFLTHESWHRSILKSLSSSPADDKELLLYSYNHVMHGFSARLTPSQLSEIEESPSHLATNPESFVKSMTTYSPKFLGLQENFGIWPAASYGEDVIVGVVDTGVWPESKSFNDEGMPPVPKKWKGKCENGTDFSPSKCNKKLIGARFYYKGFLAQHSNAFEDGEFLSPRDFSGHGTHTASTAVGNNVPGVSYFGYARGTAIGMAPRARLAVYKALWLKDGRGTGATCDVLASMEQAILDGVDIMSLSLGFNSKAYLTDPVASGSLSAIEKGIFVVCSAGNDLDFKTVDNVAPWITTVGAGTLDRSFNAKMTLKNGVSIEGTSYFRKNISITDLPLYYGKDNVSKAICKDGTLDRKEVAGKAVICDYSGSNVSQQIEEVKRAGASAAIITDLFLPLSYEKYIMFDVVEYSIPSLILPTGSGTLVKEYVTRAKNPKVKDMSFVLTRLGTKPDPQVAKFSSKGPNPISPGVLKPDIIAPGVDVLAAVDTGYELMSGTSMATPHVAGVGALLKAIHPKWSPAAIRSAMMTTAYAMDNTGTIIKSEFANELGSPLEFGAGHINPNKAMNPGLIYDMGFQDYVDFLCGVEHTKEQMSALIRRPQWSCSNKSIHDLNYPSFTAALTTETKYPVAMSFSRVVTNVGNDKAVYQAHLEYNATGLKISVEPMTLTFTRKYQTRSFVVSIELDREFSRLIGAQSFSKGLQAAGINISRELDFSSPRDFMGHGTHTASTAVGNNVPGVSHFGYARGTARGVAPRAHLAMYKVVWAMDLELTFATDLLAGMEQAILDGVDIMSLSMGINQTSYFTDVIAIASLSAIEKGILVVCAGSNYGTSHFPVSVFITDLPLYYGKGNLSKVVCNQTALETKLLGRVRNPKVKSMKFVLRRQGTEPAPQVAYFSAKGPNAISPGVLKPDILALGVDVLAAVSPIIPYMQVEKYYLASDYALMSGTSMATPHGAGVGALLKALHPEWSPVAIQSAIMTTAYAKDNIGTILKDQRTGLSATPLHFGAGYINPNKAMDPGLIYDTSFQDYIEFLYLVAQNFSRVVTNIGNDIAVYQSHVENVPNGMRIGVVPETLTFTHKNQKQGFVVSIEIDRAFSMREREYRGECEGRSESGGEQVMKPKVLIGDLEAGDDVRIGTRDANGCRNQE</sequence>
<feature type="active site" description="Charge relay system" evidence="10">
    <location>
        <position position="687"/>
    </location>
</feature>
<reference evidence="15 16" key="1">
    <citation type="journal article" date="2016" name="G3 (Bethesda)">
        <title>First Draft Assembly and Annotation of the Genome of a California Endemic Oak Quercus lobata Nee (Fagaceae).</title>
        <authorList>
            <person name="Sork V.L."/>
            <person name="Fitz-Gibbon S.T."/>
            <person name="Puiu D."/>
            <person name="Crepeau M."/>
            <person name="Gugger P.F."/>
            <person name="Sherman R."/>
            <person name="Stevens K."/>
            <person name="Langley C.H."/>
            <person name="Pellegrini M."/>
            <person name="Salzberg S.L."/>
        </authorList>
    </citation>
    <scope>NUCLEOTIDE SEQUENCE [LARGE SCALE GENOMIC DNA]</scope>
    <source>
        <strain evidence="15 16">cv. SW786</strain>
    </source>
</reference>
<reference evidence="15" key="2">
    <citation type="submission" date="2021-01" db="UniProtKB">
        <authorList>
            <consortium name="EnsemblPlants"/>
        </authorList>
    </citation>
    <scope>IDENTIFICATION</scope>
</reference>
<evidence type="ECO:0000256" key="11">
    <source>
        <dbReference type="SAM" id="SignalP"/>
    </source>
</evidence>
<evidence type="ECO:0000256" key="7">
    <source>
        <dbReference type="ARBA" id="ARBA00022825"/>
    </source>
</evidence>
<keyword evidence="4 10" id="KW-0645">Protease</keyword>
<dbReference type="SUPFAM" id="SSF52743">
    <property type="entry name" value="Subtilisin-like"/>
    <property type="match status" value="2"/>
</dbReference>
<evidence type="ECO:0000256" key="3">
    <source>
        <dbReference type="ARBA" id="ARBA00022525"/>
    </source>
</evidence>
<dbReference type="InterPro" id="IPR000209">
    <property type="entry name" value="Peptidase_S8/S53_dom"/>
</dbReference>
<dbReference type="GO" id="GO:0004252">
    <property type="term" value="F:serine-type endopeptidase activity"/>
    <property type="evidence" value="ECO:0007669"/>
    <property type="project" value="UniProtKB-UniRule"/>
</dbReference>
<evidence type="ECO:0000256" key="1">
    <source>
        <dbReference type="ARBA" id="ARBA00004613"/>
    </source>
</evidence>
<dbReference type="PANTHER" id="PTHR10795">
    <property type="entry name" value="PROPROTEIN CONVERTASE SUBTILISIN/KEXIN"/>
    <property type="match status" value="1"/>
</dbReference>
<evidence type="ECO:0000256" key="6">
    <source>
        <dbReference type="ARBA" id="ARBA00022801"/>
    </source>
</evidence>
<evidence type="ECO:0000256" key="2">
    <source>
        <dbReference type="ARBA" id="ARBA00011073"/>
    </source>
</evidence>
<feature type="domain" description="Peptidase S8/S53" evidence="12">
    <location>
        <begin position="139"/>
        <end position="601"/>
    </location>
</feature>
<dbReference type="FunFam" id="3.40.50.200:FF:000006">
    <property type="entry name" value="Subtilisin-like protease SBT1.5"/>
    <property type="match status" value="1"/>
</dbReference>
<feature type="active site" description="Charge relay system" evidence="9 10">
    <location>
        <position position="221"/>
    </location>
</feature>
<dbReference type="GO" id="GO:0006508">
    <property type="term" value="P:proteolysis"/>
    <property type="evidence" value="ECO:0007669"/>
    <property type="project" value="UniProtKB-KW"/>
</dbReference>
<feature type="active site" description="Charge relay system" evidence="9 10">
    <location>
        <position position="148"/>
    </location>
</feature>